<dbReference type="RefSeq" id="XP_034011149.1">
    <property type="nucleotide sequence ID" value="XM_034156967.1"/>
</dbReference>
<feature type="transmembrane region" description="Helical" evidence="1">
    <location>
        <begin position="74"/>
        <end position="94"/>
    </location>
</feature>
<proteinExistence type="predicted"/>
<gene>
    <name evidence="2" type="ORF">DIURU_004128</name>
</gene>
<dbReference type="EMBL" id="SWFT01000120">
    <property type="protein sequence ID" value="KAA8899871.1"/>
    <property type="molecule type" value="Genomic_DNA"/>
</dbReference>
<sequence length="133" mass="14570">MSCQTCRCATTESMLRRVLQFIFSVICFALVVTQSLSTGITDTLIYVAVVSVISIFGVLCIAAVKLSTDHTGPILAADIVLTGLWLGAWAWLVTSRWCFDLNECRILVVLFASSFVAFIEFAVDMISGFVDML</sequence>
<feature type="transmembrane region" description="Helical" evidence="1">
    <location>
        <begin position="43"/>
        <end position="62"/>
    </location>
</feature>
<accession>A0A642UJ39</accession>
<dbReference type="GeneID" id="54782779"/>
<dbReference type="Proteomes" id="UP000449547">
    <property type="component" value="Unassembled WGS sequence"/>
</dbReference>
<evidence type="ECO:0008006" key="4">
    <source>
        <dbReference type="Google" id="ProtNLM"/>
    </source>
</evidence>
<name>A0A642UJ39_DIURU</name>
<dbReference type="AlphaFoldDB" id="A0A642UJ39"/>
<feature type="transmembrane region" description="Helical" evidence="1">
    <location>
        <begin position="18"/>
        <end position="37"/>
    </location>
</feature>
<dbReference type="VEuPathDB" id="FungiDB:DIURU_004128"/>
<comment type="caution">
    <text evidence="2">The sequence shown here is derived from an EMBL/GenBank/DDBJ whole genome shotgun (WGS) entry which is preliminary data.</text>
</comment>
<evidence type="ECO:0000313" key="3">
    <source>
        <dbReference type="Proteomes" id="UP000449547"/>
    </source>
</evidence>
<keyword evidence="1" id="KW-0472">Membrane</keyword>
<reference evidence="2 3" key="1">
    <citation type="submission" date="2019-07" db="EMBL/GenBank/DDBJ databases">
        <title>Genome assembly of two rare yeast pathogens: Diutina rugosa and Trichomonascus ciferrii.</title>
        <authorList>
            <person name="Mixao V."/>
            <person name="Saus E."/>
            <person name="Hansen A."/>
            <person name="Lass-Flor C."/>
            <person name="Gabaldon T."/>
        </authorList>
    </citation>
    <scope>NUCLEOTIDE SEQUENCE [LARGE SCALE GENOMIC DNA]</scope>
    <source>
        <strain evidence="2 3">CBS 613</strain>
    </source>
</reference>
<evidence type="ECO:0000313" key="2">
    <source>
        <dbReference type="EMBL" id="KAA8899871.1"/>
    </source>
</evidence>
<keyword evidence="3" id="KW-1185">Reference proteome</keyword>
<evidence type="ECO:0000256" key="1">
    <source>
        <dbReference type="SAM" id="Phobius"/>
    </source>
</evidence>
<protein>
    <recommendedName>
        <fullName evidence="4">MARVEL domain-containing protein</fullName>
    </recommendedName>
</protein>
<keyword evidence="1" id="KW-0812">Transmembrane</keyword>
<feature type="transmembrane region" description="Helical" evidence="1">
    <location>
        <begin position="106"/>
        <end position="130"/>
    </location>
</feature>
<organism evidence="2 3">
    <name type="scientific">Diutina rugosa</name>
    <name type="common">Yeast</name>
    <name type="synonym">Candida rugosa</name>
    <dbReference type="NCBI Taxonomy" id="5481"/>
    <lineage>
        <taxon>Eukaryota</taxon>
        <taxon>Fungi</taxon>
        <taxon>Dikarya</taxon>
        <taxon>Ascomycota</taxon>
        <taxon>Saccharomycotina</taxon>
        <taxon>Pichiomycetes</taxon>
        <taxon>Debaryomycetaceae</taxon>
        <taxon>Diutina</taxon>
    </lineage>
</organism>
<keyword evidence="1" id="KW-1133">Transmembrane helix</keyword>